<name>A0AAN6NC04_9PEZI</name>
<dbReference type="InterPro" id="IPR057567">
    <property type="entry name" value="TPR_TTI1_C"/>
</dbReference>
<feature type="region of interest" description="Disordered" evidence="1">
    <location>
        <begin position="777"/>
        <end position="841"/>
    </location>
</feature>
<dbReference type="Gene3D" id="1.25.10.10">
    <property type="entry name" value="Leucine-rich Repeat Variant"/>
    <property type="match status" value="2"/>
</dbReference>
<dbReference type="Proteomes" id="UP001303473">
    <property type="component" value="Unassembled WGS sequence"/>
</dbReference>
<evidence type="ECO:0000259" key="2">
    <source>
        <dbReference type="Pfam" id="PF24173"/>
    </source>
</evidence>
<proteinExistence type="predicted"/>
<feature type="domain" description="TTI1 N-terminal TPR" evidence="2">
    <location>
        <begin position="14"/>
        <end position="355"/>
    </location>
</feature>
<feature type="compositionally biased region" description="Acidic residues" evidence="1">
    <location>
        <begin position="816"/>
        <end position="827"/>
    </location>
</feature>
<dbReference type="InterPro" id="IPR052587">
    <property type="entry name" value="TELO2-interacting_protein_1"/>
</dbReference>
<evidence type="ECO:0000259" key="3">
    <source>
        <dbReference type="Pfam" id="PF24181"/>
    </source>
</evidence>
<evidence type="ECO:0000313" key="4">
    <source>
        <dbReference type="EMBL" id="KAK3942991.1"/>
    </source>
</evidence>
<organism evidence="4 5">
    <name type="scientific">Diplogelasinospora grovesii</name>
    <dbReference type="NCBI Taxonomy" id="303347"/>
    <lineage>
        <taxon>Eukaryota</taxon>
        <taxon>Fungi</taxon>
        <taxon>Dikarya</taxon>
        <taxon>Ascomycota</taxon>
        <taxon>Pezizomycotina</taxon>
        <taxon>Sordariomycetes</taxon>
        <taxon>Sordariomycetidae</taxon>
        <taxon>Sordariales</taxon>
        <taxon>Diplogelasinosporaceae</taxon>
        <taxon>Diplogelasinospora</taxon>
    </lineage>
</organism>
<accession>A0AAN6NC04</accession>
<sequence length="1150" mass="123804">MAPVGPSPARTEFFQQLKPICVPLTQLALRPSTDKAAHAKEILNLIDRVADVWTAQASKDASILDDKLADYCLVPLSHVIRGHDQYPVRVIEAAIKCLRVLIEHGFKANMPQQLAQQLLIFLSLLVGGVPGQQPQKRELPEETVLESYKTLGALITVTGPSIPPSSSSEHQILPALRHAVSVVLDGITEGGNIPSIQLEALNCLHAVFATVRDNSVLATFLPGTVSTLTKLLSLPLSQRTQKRVLVSGLEVLRVVLVNVLGDIKTRGILKQTELQKAQEGSSETDDTPPDVLSPPWLRATAAQVKIALSSVLKLRKSESADIQSALLRLCIGLLDECHGSLAECQSILVESAMMLESEHRSELSTLRETSLQDLASIYPELADVVRNTMYNWITGLPRVMQSADETVKQLAIRNILRGSKLVADLGIDSSILENSLGDALRDSVITLIKTSKPSKVTIDEIGTTDMVLAGTNTGVEVAYRPVLLDSESQKTTRNEINTLISKIGSSTRQAKLAASMLSSLRDSEGADQIASYWLAFELLKASYAQSSDIDAFFDLSGLEEPGYGQDSIFQELYDFSATVLTSHSDATDTDWRVEAIALEVVSFSASRSRAEFRPELIDILYPVVTFLGSQVPQLRSHAITTLNTLASSCGYTTVSELVIDNVDYMINSVSLRLNTFDISPASTKVLVMMVRLTGPRLIPYLDDVVAALFAALDNYHGYPVFVENLFAVLSEIVTQGVKSDTLLLESSSPSSARIDHRKRKAESAGIDGILEILAKRQKREQETEDEDVVMGHPKEAWGPGKDKSQAKSLLDQLTGDNDEDNEMEEDKEGGGEKAVEEAKKTPTPTYSLLSRVVTLTQHYLTSPTPTLRKSLLDLLGTVAPALGKDEDEFLPLVHALWPVVISRLHDPEPFVVIAACNALAGLCAAAGDFLTSRFKTAWSGDQKGGGLGKWFAKVKKEAGVETSKTTPRGKGGSALLGSSSSSMGGSGGILIPGRTSADGDTSSLSLSVSNLGLVKTPPPPQAVMSGSGSSGQGGTGTGSGTVAALGKFAQASQIWAAAVGLLTAIVTYVRVDDDMFDQMLDLVVDILPKNEELRRAFETVNADAVWLAMYEQGQVEWMPTPVVVVAVAEEGVDGLFEFVPMEVNVMGNKA</sequence>
<dbReference type="InterPro" id="IPR011989">
    <property type="entry name" value="ARM-like"/>
</dbReference>
<gene>
    <name evidence="4" type="ORF">QBC46DRAFT_282715</name>
</gene>
<evidence type="ECO:0000313" key="5">
    <source>
        <dbReference type="Proteomes" id="UP001303473"/>
    </source>
</evidence>
<dbReference type="Pfam" id="PF24173">
    <property type="entry name" value="TPR_TTI1_N"/>
    <property type="match status" value="1"/>
</dbReference>
<dbReference type="Pfam" id="PF24181">
    <property type="entry name" value="TPR_TTI1_C"/>
    <property type="match status" value="1"/>
</dbReference>
<evidence type="ECO:0000256" key="1">
    <source>
        <dbReference type="SAM" id="MobiDB-lite"/>
    </source>
</evidence>
<feature type="region of interest" description="Disordered" evidence="1">
    <location>
        <begin position="958"/>
        <end position="984"/>
    </location>
</feature>
<dbReference type="InterPro" id="IPR016441">
    <property type="entry name" value="Tti1"/>
</dbReference>
<feature type="compositionally biased region" description="Basic and acidic residues" evidence="1">
    <location>
        <begin position="828"/>
        <end position="840"/>
    </location>
</feature>
<reference evidence="5" key="1">
    <citation type="journal article" date="2023" name="Mol. Phylogenet. Evol.">
        <title>Genome-scale phylogeny and comparative genomics of the fungal order Sordariales.</title>
        <authorList>
            <person name="Hensen N."/>
            <person name="Bonometti L."/>
            <person name="Westerberg I."/>
            <person name="Brannstrom I.O."/>
            <person name="Guillou S."/>
            <person name="Cros-Aarteil S."/>
            <person name="Calhoun S."/>
            <person name="Haridas S."/>
            <person name="Kuo A."/>
            <person name="Mondo S."/>
            <person name="Pangilinan J."/>
            <person name="Riley R."/>
            <person name="LaButti K."/>
            <person name="Andreopoulos B."/>
            <person name="Lipzen A."/>
            <person name="Chen C."/>
            <person name="Yan M."/>
            <person name="Daum C."/>
            <person name="Ng V."/>
            <person name="Clum A."/>
            <person name="Steindorff A."/>
            <person name="Ohm R.A."/>
            <person name="Martin F."/>
            <person name="Silar P."/>
            <person name="Natvig D.O."/>
            <person name="Lalanne C."/>
            <person name="Gautier V."/>
            <person name="Ament-Velasquez S.L."/>
            <person name="Kruys A."/>
            <person name="Hutchinson M.I."/>
            <person name="Powell A.J."/>
            <person name="Barry K."/>
            <person name="Miller A.N."/>
            <person name="Grigoriev I.V."/>
            <person name="Debuchy R."/>
            <person name="Gladieux P."/>
            <person name="Hiltunen Thoren M."/>
            <person name="Johannesson H."/>
        </authorList>
    </citation>
    <scope>NUCLEOTIDE SEQUENCE [LARGE SCALE GENOMIC DNA]</scope>
    <source>
        <strain evidence="5">CBS 340.73</strain>
    </source>
</reference>
<protein>
    <submittedName>
        <fullName evidence="4">Armadillo-type protein</fullName>
    </submittedName>
</protein>
<comment type="caution">
    <text evidence="4">The sequence shown here is derived from an EMBL/GenBank/DDBJ whole genome shotgun (WGS) entry which is preliminary data.</text>
</comment>
<dbReference type="Pfam" id="PF21547">
    <property type="entry name" value="TTI1"/>
    <property type="match status" value="1"/>
</dbReference>
<keyword evidence="5" id="KW-1185">Reference proteome</keyword>
<feature type="compositionally biased region" description="Gly residues" evidence="1">
    <location>
        <begin position="1028"/>
        <end position="1037"/>
    </location>
</feature>
<dbReference type="PANTHER" id="PTHR18460:SF3">
    <property type="entry name" value="TELO2-INTERACTING PROTEIN 1 HOMOLOG"/>
    <property type="match status" value="1"/>
</dbReference>
<dbReference type="InterPro" id="IPR016024">
    <property type="entry name" value="ARM-type_fold"/>
</dbReference>
<dbReference type="SUPFAM" id="SSF48371">
    <property type="entry name" value="ARM repeat"/>
    <property type="match status" value="1"/>
</dbReference>
<dbReference type="AlphaFoldDB" id="A0AAN6NC04"/>
<feature type="region of interest" description="Disordered" evidence="1">
    <location>
        <begin position="1017"/>
        <end position="1037"/>
    </location>
</feature>
<dbReference type="FunFam" id="1.25.10.10:FF:001401">
    <property type="entry name" value="Uncharacterized protein"/>
    <property type="match status" value="1"/>
</dbReference>
<dbReference type="GO" id="GO:0005737">
    <property type="term" value="C:cytoplasm"/>
    <property type="evidence" value="ECO:0007669"/>
    <property type="project" value="TreeGrafter"/>
</dbReference>
<dbReference type="InterPro" id="IPR057566">
    <property type="entry name" value="TPR_TTI1_N"/>
</dbReference>
<feature type="compositionally biased region" description="Basic and acidic residues" evidence="1">
    <location>
        <begin position="792"/>
        <end position="805"/>
    </location>
</feature>
<dbReference type="PIRSF" id="PIRSF005250">
    <property type="entry name" value="UCP005250"/>
    <property type="match status" value="1"/>
</dbReference>
<dbReference type="EMBL" id="MU853769">
    <property type="protein sequence ID" value="KAK3942991.1"/>
    <property type="molecule type" value="Genomic_DNA"/>
</dbReference>
<dbReference type="PANTHER" id="PTHR18460">
    <property type="entry name" value="TEL2 INTERACTING PROTEIN 1 TTI1 FAMILY MEMBER"/>
    <property type="match status" value="1"/>
</dbReference>
<feature type="domain" description="TTI1 C-terminal TPR" evidence="3">
    <location>
        <begin position="787"/>
        <end position="934"/>
    </location>
</feature>
<dbReference type="InterPro" id="IPR049362">
    <property type="entry name" value="TTI1_rpt"/>
</dbReference>